<dbReference type="SUPFAM" id="SSF56322">
    <property type="entry name" value="ADC synthase"/>
    <property type="match status" value="1"/>
</dbReference>
<dbReference type="STRING" id="1073325.SAMN05444483_103109"/>
<dbReference type="Proteomes" id="UP000183945">
    <property type="component" value="Unassembled WGS sequence"/>
</dbReference>
<accession>A0A1M5FB57</accession>
<dbReference type="AlphaFoldDB" id="A0A1M5FB57"/>
<feature type="domain" description="Chorismate-utilising enzyme C-terminal" evidence="1">
    <location>
        <begin position="106"/>
        <end position="308"/>
    </location>
</feature>
<evidence type="ECO:0000313" key="2">
    <source>
        <dbReference type="EMBL" id="SHF88795.1"/>
    </source>
</evidence>
<name>A0A1M5FB57_SALEC</name>
<evidence type="ECO:0000313" key="3">
    <source>
        <dbReference type="Proteomes" id="UP000183945"/>
    </source>
</evidence>
<evidence type="ECO:0000259" key="1">
    <source>
        <dbReference type="Pfam" id="PF00425"/>
    </source>
</evidence>
<dbReference type="RefSeq" id="WP_072877946.1">
    <property type="nucleotide sequence ID" value="NZ_FQVT01000003.1"/>
</dbReference>
<dbReference type="PANTHER" id="PTHR42839:SF2">
    <property type="entry name" value="ISOCHORISMATE SYNTHASE ENTC"/>
    <property type="match status" value="1"/>
</dbReference>
<dbReference type="PANTHER" id="PTHR42839">
    <property type="entry name" value="ISOCHORISMATE SYNTHASE ENTC"/>
    <property type="match status" value="1"/>
</dbReference>
<dbReference type="InterPro" id="IPR015890">
    <property type="entry name" value="Chorismate_C"/>
</dbReference>
<sequence length="381" mass="43773">MKPELFFEKLENQLLDEKPFVAYSKPGLRERETKAWLQITKQSFNTKDFTESGFVFSPFNAAEKTYLIPTEDAEEITTEYFAEENSEENISEATNFPPVLTNAKTQKQHEELIQRGIESIEKGNFEKVVLSRSEKVETQLKAIEIFKNLLKKYDSAFVYFWYHPETGIWLGATPERLLEVERNKFKTMALAGTQPYKGTIDVHWREKEIDEQQIVTNAIFENLKDKVSGSIKKSELYTSRAGNLLHLKTDIQGALDKSTKLKQLIMALHPTPAVCGLPKEKAKSFILENENYNREFYSGFLGELNIKSEKKRNSNRRNQENQAYASISKKTDLFVNLRCMKLEAGKANLFVGGGITKDSNPTEEWEETVNKTHTIKSVLVK</sequence>
<keyword evidence="3" id="KW-1185">Reference proteome</keyword>
<organism evidence="2 3">
    <name type="scientific">Salegentibacter echinorum</name>
    <dbReference type="NCBI Taxonomy" id="1073325"/>
    <lineage>
        <taxon>Bacteria</taxon>
        <taxon>Pseudomonadati</taxon>
        <taxon>Bacteroidota</taxon>
        <taxon>Flavobacteriia</taxon>
        <taxon>Flavobacteriales</taxon>
        <taxon>Flavobacteriaceae</taxon>
        <taxon>Salegentibacter</taxon>
    </lineage>
</organism>
<dbReference type="Pfam" id="PF00425">
    <property type="entry name" value="Chorismate_bind"/>
    <property type="match status" value="2"/>
</dbReference>
<dbReference type="Gene3D" id="3.60.120.10">
    <property type="entry name" value="Anthranilate synthase"/>
    <property type="match status" value="1"/>
</dbReference>
<dbReference type="InterPro" id="IPR005801">
    <property type="entry name" value="ADC_synthase"/>
</dbReference>
<dbReference type="EMBL" id="FQVT01000003">
    <property type="protein sequence ID" value="SHF88795.1"/>
    <property type="molecule type" value="Genomic_DNA"/>
</dbReference>
<protein>
    <submittedName>
        <fullName evidence="2">Isochorismate synthase</fullName>
    </submittedName>
</protein>
<feature type="domain" description="Chorismate-utilising enzyme C-terminal" evidence="1">
    <location>
        <begin position="324"/>
        <end position="371"/>
    </location>
</feature>
<gene>
    <name evidence="2" type="ORF">SAMN05444483_103109</name>
</gene>
<dbReference type="OrthoDB" id="9806579at2"/>
<reference evidence="3" key="1">
    <citation type="submission" date="2016-11" db="EMBL/GenBank/DDBJ databases">
        <authorList>
            <person name="Varghese N."/>
            <person name="Submissions S."/>
        </authorList>
    </citation>
    <scope>NUCLEOTIDE SEQUENCE [LARGE SCALE GENOMIC DNA]</scope>
    <source>
        <strain evidence="3">DSM 24579</strain>
    </source>
</reference>
<proteinExistence type="predicted"/>